<dbReference type="Pfam" id="PF05175">
    <property type="entry name" value="MTS"/>
    <property type="match status" value="1"/>
</dbReference>
<keyword evidence="2 4" id="KW-0808">Transferase</keyword>
<evidence type="ECO:0000256" key="5">
    <source>
        <dbReference type="SAM" id="Phobius"/>
    </source>
</evidence>
<dbReference type="RefSeq" id="WP_209797565.1">
    <property type="nucleotide sequence ID" value="NZ_JAGGJZ010000009.1"/>
</dbReference>
<keyword evidence="5" id="KW-0472">Membrane</keyword>
<feature type="transmembrane region" description="Helical" evidence="5">
    <location>
        <begin position="139"/>
        <end position="159"/>
    </location>
</feature>
<comment type="caution">
    <text evidence="8">The sequence shown here is derived from an EMBL/GenBank/DDBJ whole genome shotgun (WGS) entry which is preliminary data.</text>
</comment>
<organism evidence="8 9">
    <name type="scientific">Clostridium moniliforme</name>
    <dbReference type="NCBI Taxonomy" id="39489"/>
    <lineage>
        <taxon>Bacteria</taxon>
        <taxon>Bacillati</taxon>
        <taxon>Bacillota</taxon>
        <taxon>Clostridia</taxon>
        <taxon>Eubacteriales</taxon>
        <taxon>Clostridiaceae</taxon>
        <taxon>Clostridium</taxon>
    </lineage>
</organism>
<name>A0ABS4F317_9CLOT</name>
<evidence type="ECO:0000259" key="6">
    <source>
        <dbReference type="Pfam" id="PF05175"/>
    </source>
</evidence>
<dbReference type="Pfam" id="PF07136">
    <property type="entry name" value="DUF1385"/>
    <property type="match status" value="1"/>
</dbReference>
<dbReference type="InterPro" id="IPR004556">
    <property type="entry name" value="HemK-like"/>
</dbReference>
<feature type="domain" description="Release factor glutamine methyltransferase N-terminal" evidence="7">
    <location>
        <begin position="306"/>
        <end position="376"/>
    </location>
</feature>
<gene>
    <name evidence="4" type="primary">prmC</name>
    <name evidence="8" type="ORF">J2Z53_002254</name>
</gene>
<feature type="binding site" evidence="4">
    <location>
        <begin position="490"/>
        <end position="493"/>
    </location>
    <ligand>
        <name>substrate</name>
    </ligand>
</feature>
<dbReference type="PROSITE" id="PS00092">
    <property type="entry name" value="N6_MTASE"/>
    <property type="match status" value="1"/>
</dbReference>
<dbReference type="PANTHER" id="PTHR42867:SF1">
    <property type="entry name" value="MEMBRANE PROTEIN-RELATED"/>
    <property type="match status" value="1"/>
</dbReference>
<dbReference type="EMBL" id="JAGGJZ010000009">
    <property type="protein sequence ID" value="MBP1890645.1"/>
    <property type="molecule type" value="Genomic_DNA"/>
</dbReference>
<evidence type="ECO:0000259" key="7">
    <source>
        <dbReference type="Pfam" id="PF17827"/>
    </source>
</evidence>
<dbReference type="InterPro" id="IPR007848">
    <property type="entry name" value="Small_mtfrase_dom"/>
</dbReference>
<feature type="domain" description="Methyltransferase small" evidence="6">
    <location>
        <begin position="406"/>
        <end position="500"/>
    </location>
</feature>
<evidence type="ECO:0000313" key="8">
    <source>
        <dbReference type="EMBL" id="MBP1890645.1"/>
    </source>
</evidence>
<evidence type="ECO:0000256" key="4">
    <source>
        <dbReference type="HAMAP-Rule" id="MF_02126"/>
    </source>
</evidence>
<comment type="function">
    <text evidence="4">Methylates the class 1 translation termination release factors RF1/PrfA and RF2/PrfB on the glutamine residue of the universally conserved GGQ motif.</text>
</comment>
<dbReference type="InterPro" id="IPR029063">
    <property type="entry name" value="SAM-dependent_MTases_sf"/>
</dbReference>
<dbReference type="NCBIfam" id="TIGR03534">
    <property type="entry name" value="RF_mod_PrmC"/>
    <property type="match status" value="1"/>
</dbReference>
<dbReference type="EC" id="2.1.1.297" evidence="4"/>
<dbReference type="PANTHER" id="PTHR42867">
    <property type="entry name" value="MEMBRANE PROTEIN-RELATED"/>
    <property type="match status" value="1"/>
</dbReference>
<accession>A0ABS4F317</accession>
<dbReference type="InterPro" id="IPR010787">
    <property type="entry name" value="DUF1385"/>
</dbReference>
<proteinExistence type="inferred from homology"/>
<dbReference type="GO" id="GO:0032259">
    <property type="term" value="P:methylation"/>
    <property type="evidence" value="ECO:0007669"/>
    <property type="project" value="UniProtKB-KW"/>
</dbReference>
<dbReference type="Gene3D" id="1.10.8.10">
    <property type="entry name" value="DNA helicase RuvA subunit, C-terminal domain"/>
    <property type="match status" value="1"/>
</dbReference>
<evidence type="ECO:0000256" key="1">
    <source>
        <dbReference type="ARBA" id="ARBA00022603"/>
    </source>
</evidence>
<keyword evidence="5" id="KW-0812">Transmembrane</keyword>
<dbReference type="NCBIfam" id="TIGR00536">
    <property type="entry name" value="hemK_fam"/>
    <property type="match status" value="1"/>
</dbReference>
<dbReference type="InterPro" id="IPR019874">
    <property type="entry name" value="RF_methyltr_PrmC"/>
</dbReference>
<dbReference type="Gene3D" id="3.40.50.150">
    <property type="entry name" value="Vaccinia Virus protein VP39"/>
    <property type="match status" value="1"/>
</dbReference>
<comment type="catalytic activity">
    <reaction evidence="4">
        <text>L-glutaminyl-[peptide chain release factor] + S-adenosyl-L-methionine = N(5)-methyl-L-glutaminyl-[peptide chain release factor] + S-adenosyl-L-homocysteine + H(+)</text>
        <dbReference type="Rhea" id="RHEA:42896"/>
        <dbReference type="Rhea" id="RHEA-COMP:10271"/>
        <dbReference type="Rhea" id="RHEA-COMP:10272"/>
        <dbReference type="ChEBI" id="CHEBI:15378"/>
        <dbReference type="ChEBI" id="CHEBI:30011"/>
        <dbReference type="ChEBI" id="CHEBI:57856"/>
        <dbReference type="ChEBI" id="CHEBI:59789"/>
        <dbReference type="ChEBI" id="CHEBI:61891"/>
        <dbReference type="EC" id="2.1.1.297"/>
    </reaction>
</comment>
<dbReference type="SUPFAM" id="SSF53335">
    <property type="entry name" value="S-adenosyl-L-methionine-dependent methyltransferases"/>
    <property type="match status" value="1"/>
</dbReference>
<comment type="caution">
    <text evidence="4">Lacks conserved residue(s) required for the propagation of feature annotation.</text>
</comment>
<dbReference type="InterPro" id="IPR040758">
    <property type="entry name" value="PrmC_N"/>
</dbReference>
<evidence type="ECO:0000256" key="2">
    <source>
        <dbReference type="ARBA" id="ARBA00022679"/>
    </source>
</evidence>
<feature type="binding site" evidence="4">
    <location>
        <position position="444"/>
    </location>
    <ligand>
        <name>S-adenosyl-L-methionine</name>
        <dbReference type="ChEBI" id="CHEBI:59789"/>
    </ligand>
</feature>
<dbReference type="GO" id="GO:0008168">
    <property type="term" value="F:methyltransferase activity"/>
    <property type="evidence" value="ECO:0007669"/>
    <property type="project" value="UniProtKB-KW"/>
</dbReference>
<reference evidence="8 9" key="1">
    <citation type="submission" date="2021-03" db="EMBL/GenBank/DDBJ databases">
        <title>Genomic Encyclopedia of Type Strains, Phase IV (KMG-IV): sequencing the most valuable type-strain genomes for metagenomic binning, comparative biology and taxonomic classification.</title>
        <authorList>
            <person name="Goeker M."/>
        </authorList>
    </citation>
    <scope>NUCLEOTIDE SEQUENCE [LARGE SCALE GENOMIC DNA]</scope>
    <source>
        <strain evidence="8 9">DSM 3984</strain>
    </source>
</reference>
<sequence>MKKCEVGGQAVIEGVMMRGTKGMATAVRKENGEIEVDIKKITPITKKYKLLNIPFIRGMFVLIDSLIQGIKSLNYSASFFDDTEPSAFEDWLRNKFGEKSNDVIIGFTMCASFVMAILLFVALPTGIATIFKKSGISDIGLNIIEAIIRIVILLGYMWGISKFDDIYRLFQYHGAEHKTIFCYEAGEELKVENVKKYSRFHPRCGTNFLFLIMFVSIIVFAFTGWGSFLERLILRILLIPVVSGITYEIIRWLGKSNNKLSSIISAPGLKLQEITTREPDDLQIEVAIRALKAAEGLMEDKMNITDALAEGTKILSSVNIDTARLDASILLGYVINKDRLYLLTHGELEVSNEDNKKYMELIEKRKNKMPIKYILGSCEFMGLDFYIEEGVLIPRGDTEVLVEEVLKNIEEDESLTLCDLCSGSGAIGISLAYYRKNINVDEIDYFDKPEKVTNENIKKHNLNDRVKFIKSDLLKKAIDNNNSYSIIVSNPPYIKEEEINKLMDDVKKYEPHSALSGGEDGLIFYRRIVKESKLILKDKKILAFEIGYDQGEDVKKIMIEDGFKDVRIIKDLAGHNRVVIGHL</sequence>
<dbReference type="HAMAP" id="MF_02126">
    <property type="entry name" value="RF_methyltr_PrmC"/>
    <property type="match status" value="1"/>
</dbReference>
<keyword evidence="1 4" id="KW-0489">Methyltransferase</keyword>
<comment type="similarity">
    <text evidence="4">Belongs to the protein N5-glutamine methyltransferase family. PrmC subfamily.</text>
</comment>
<protein>
    <recommendedName>
        <fullName evidence="4">Release factor glutamine methyltransferase</fullName>
        <shortName evidence="4">RF MTase</shortName>
        <ecNumber evidence="4">2.1.1.297</ecNumber>
    </recommendedName>
    <alternativeName>
        <fullName evidence="4">N5-glutamine methyltransferase PrmC</fullName>
    </alternativeName>
    <alternativeName>
        <fullName evidence="4">Protein-(glutamine-N5) MTase PrmC</fullName>
    </alternativeName>
    <alternativeName>
        <fullName evidence="4">Protein-glutamine N-methyltransferase PrmC</fullName>
    </alternativeName>
</protein>
<feature type="transmembrane region" description="Helical" evidence="5">
    <location>
        <begin position="208"/>
        <end position="226"/>
    </location>
</feature>
<dbReference type="Proteomes" id="UP000783390">
    <property type="component" value="Unassembled WGS sequence"/>
</dbReference>
<feature type="transmembrane region" description="Helical" evidence="5">
    <location>
        <begin position="103"/>
        <end position="127"/>
    </location>
</feature>
<keyword evidence="5" id="KW-1133">Transmembrane helix</keyword>
<keyword evidence="3 4" id="KW-0949">S-adenosyl-L-methionine</keyword>
<keyword evidence="9" id="KW-1185">Reference proteome</keyword>
<dbReference type="Pfam" id="PF17827">
    <property type="entry name" value="PrmC_N"/>
    <property type="match status" value="1"/>
</dbReference>
<evidence type="ECO:0000256" key="3">
    <source>
        <dbReference type="ARBA" id="ARBA00022691"/>
    </source>
</evidence>
<evidence type="ECO:0000313" key="9">
    <source>
        <dbReference type="Proteomes" id="UP000783390"/>
    </source>
</evidence>
<dbReference type="CDD" id="cd02440">
    <property type="entry name" value="AdoMet_MTases"/>
    <property type="match status" value="1"/>
</dbReference>
<feature type="binding site" evidence="4">
    <location>
        <position position="490"/>
    </location>
    <ligand>
        <name>S-adenosyl-L-methionine</name>
        <dbReference type="ChEBI" id="CHEBI:59789"/>
    </ligand>
</feature>
<dbReference type="InterPro" id="IPR002052">
    <property type="entry name" value="DNA_methylase_N6_adenine_CS"/>
</dbReference>